<accession>A0A7Z8KPP8</accession>
<name>A0A7Z8KPP8_9EURY</name>
<feature type="transmembrane region" description="Helical" evidence="1">
    <location>
        <begin position="37"/>
        <end position="57"/>
    </location>
</feature>
<sequence>MSGVLLRKWMNVLFCLKLPDRNLNEQDVLMTRNIRNFFTGIVLVACIFCLCGAANAATSVSILPSVETVAPGEEFTLDVYVKPDTQIAALQFDLNSDCSLVMVKAVEEGNLFSNTGSAVFFRPGIIDSENKTVFQVYGAIMGGDGTSDEGTFCTIKLKASEETGNCQIRITNIVVGDKQGDELDVITYDAMVSISDEIATSDRDNDNDDDTELNIIEKQDDNTDSSVNEETIFQSVQDTAESTESQEIISAPESEGNTSNISILAVAAIVFLALAIVLDRKRK</sequence>
<protein>
    <recommendedName>
        <fullName evidence="2">Cohesin domain-containing protein</fullName>
    </recommendedName>
</protein>
<evidence type="ECO:0000256" key="1">
    <source>
        <dbReference type="SAM" id="Phobius"/>
    </source>
</evidence>
<dbReference type="AlphaFoldDB" id="A0A7Z8KPP8"/>
<organism evidence="3 4">
    <name type="scientific">Methanolobus vulcani</name>
    <dbReference type="NCBI Taxonomy" id="38026"/>
    <lineage>
        <taxon>Archaea</taxon>
        <taxon>Methanobacteriati</taxon>
        <taxon>Methanobacteriota</taxon>
        <taxon>Stenosarchaea group</taxon>
        <taxon>Methanomicrobia</taxon>
        <taxon>Methanosarcinales</taxon>
        <taxon>Methanosarcinaceae</taxon>
        <taxon>Methanolobus</taxon>
    </lineage>
</organism>
<evidence type="ECO:0000259" key="2">
    <source>
        <dbReference type="Pfam" id="PF00963"/>
    </source>
</evidence>
<keyword evidence="1" id="KW-1133">Transmembrane helix</keyword>
<dbReference type="InterPro" id="IPR002102">
    <property type="entry name" value="Cohesin_dom"/>
</dbReference>
<dbReference type="Proteomes" id="UP000319335">
    <property type="component" value="Unassembled WGS sequence"/>
</dbReference>
<dbReference type="SUPFAM" id="SSF49384">
    <property type="entry name" value="Carbohydrate-binding domain"/>
    <property type="match status" value="1"/>
</dbReference>
<evidence type="ECO:0000313" key="3">
    <source>
        <dbReference type="EMBL" id="TQD26175.1"/>
    </source>
</evidence>
<dbReference type="GO" id="GO:0030246">
    <property type="term" value="F:carbohydrate binding"/>
    <property type="evidence" value="ECO:0007669"/>
    <property type="project" value="InterPro"/>
</dbReference>
<dbReference type="Pfam" id="PF00963">
    <property type="entry name" value="Cohesin"/>
    <property type="match status" value="1"/>
</dbReference>
<feature type="domain" description="Cohesin" evidence="2">
    <location>
        <begin position="63"/>
        <end position="185"/>
    </location>
</feature>
<comment type="caution">
    <text evidence="3">The sequence shown here is derived from an EMBL/GenBank/DDBJ whole genome shotgun (WGS) entry which is preliminary data.</text>
</comment>
<keyword evidence="1" id="KW-0812">Transmembrane</keyword>
<dbReference type="InterPro" id="IPR008965">
    <property type="entry name" value="CBM2/CBM3_carb-bd_dom_sf"/>
</dbReference>
<feature type="transmembrane region" description="Helical" evidence="1">
    <location>
        <begin position="261"/>
        <end position="278"/>
    </location>
</feature>
<dbReference type="Gene3D" id="2.60.40.680">
    <property type="match status" value="1"/>
</dbReference>
<evidence type="ECO:0000313" key="4">
    <source>
        <dbReference type="Proteomes" id="UP000319335"/>
    </source>
</evidence>
<gene>
    <name evidence="3" type="ORF">FKV42_05310</name>
</gene>
<keyword evidence="4" id="KW-1185">Reference proteome</keyword>
<dbReference type="GO" id="GO:0000272">
    <property type="term" value="P:polysaccharide catabolic process"/>
    <property type="evidence" value="ECO:0007669"/>
    <property type="project" value="InterPro"/>
</dbReference>
<dbReference type="EMBL" id="VIAQ01000012">
    <property type="protein sequence ID" value="TQD26175.1"/>
    <property type="molecule type" value="Genomic_DNA"/>
</dbReference>
<reference evidence="3 4" key="1">
    <citation type="submission" date="2019-06" db="EMBL/GenBank/DDBJ databases">
        <title>Draft genome sequence of Methanolobus vulcani B1d.</title>
        <authorList>
            <person name="Creighbaum A.J."/>
            <person name="Ticak T."/>
            <person name="Hariraju D."/>
            <person name="Arivett B.A."/>
            <person name="Ferguson D.J.Jr."/>
        </authorList>
    </citation>
    <scope>NUCLEOTIDE SEQUENCE [LARGE SCALE GENOMIC DNA]</scope>
    <source>
        <strain evidence="3 4">B1d</strain>
    </source>
</reference>
<proteinExistence type="predicted"/>
<keyword evidence="1" id="KW-0472">Membrane</keyword>